<dbReference type="InterPro" id="IPR000101">
    <property type="entry name" value="GGT_peptidase"/>
</dbReference>
<reference evidence="5 6" key="1">
    <citation type="submission" date="2019-10" db="EMBL/GenBank/DDBJ databases">
        <authorList>
            <person name="Palmer J.M."/>
        </authorList>
    </citation>
    <scope>NUCLEOTIDE SEQUENCE [LARGE SCALE GENOMIC DNA]</scope>
    <source>
        <strain evidence="5 6">TWF718</strain>
    </source>
</reference>
<feature type="binding site" evidence="2">
    <location>
        <position position="425"/>
    </location>
    <ligand>
        <name>L-glutamate</name>
        <dbReference type="ChEBI" id="CHEBI:29985"/>
    </ligand>
</feature>
<dbReference type="InterPro" id="IPR043138">
    <property type="entry name" value="GGT_lsub"/>
</dbReference>
<dbReference type="FunFam" id="3.60.20.40:FF:000008">
    <property type="entry name" value="Gamma-glutamyltranspeptidase (Eurofung)"/>
    <property type="match status" value="1"/>
</dbReference>
<keyword evidence="3" id="KW-0012">Acyltransferase</keyword>
<evidence type="ECO:0000256" key="1">
    <source>
        <dbReference type="PIRSR" id="PIRSR600101-1"/>
    </source>
</evidence>
<comment type="catalytic activity">
    <reaction evidence="3">
        <text>an N-terminal (5-L-glutamyl)-[peptide] + an alpha-amino acid = 5-L-glutamyl amino acid + an N-terminal L-alpha-aminoacyl-[peptide]</text>
        <dbReference type="Rhea" id="RHEA:23904"/>
        <dbReference type="Rhea" id="RHEA-COMP:9780"/>
        <dbReference type="Rhea" id="RHEA-COMP:9795"/>
        <dbReference type="ChEBI" id="CHEBI:77644"/>
        <dbReference type="ChEBI" id="CHEBI:78597"/>
        <dbReference type="ChEBI" id="CHEBI:78599"/>
        <dbReference type="ChEBI" id="CHEBI:78608"/>
        <dbReference type="EC" id="2.3.2.2"/>
    </reaction>
</comment>
<comment type="catalytic activity">
    <reaction evidence="3">
        <text>glutathione + H2O = L-cysteinylglycine + L-glutamate</text>
        <dbReference type="Rhea" id="RHEA:28807"/>
        <dbReference type="ChEBI" id="CHEBI:15377"/>
        <dbReference type="ChEBI" id="CHEBI:29985"/>
        <dbReference type="ChEBI" id="CHEBI:57925"/>
        <dbReference type="ChEBI" id="CHEBI:61694"/>
        <dbReference type="EC" id="3.4.19.13"/>
    </reaction>
</comment>
<keyword evidence="3" id="KW-0808">Transferase</keyword>
<dbReference type="SUPFAM" id="SSF56235">
    <property type="entry name" value="N-terminal nucleophile aminohydrolases (Ntn hydrolases)"/>
    <property type="match status" value="1"/>
</dbReference>
<gene>
    <name evidence="5" type="ORF">TWF718_005885</name>
</gene>
<dbReference type="PRINTS" id="PR01210">
    <property type="entry name" value="GGTRANSPTASE"/>
</dbReference>
<feature type="chain" id="PRO_5042887041" description="Glutathione hydrolase" evidence="4">
    <location>
        <begin position="18"/>
        <end position="573"/>
    </location>
</feature>
<feature type="binding site" evidence="2">
    <location>
        <position position="476"/>
    </location>
    <ligand>
        <name>L-glutamate</name>
        <dbReference type="ChEBI" id="CHEBI:29985"/>
    </ligand>
</feature>
<dbReference type="EMBL" id="JAVHNR010000003">
    <property type="protein sequence ID" value="KAK6348066.1"/>
    <property type="molecule type" value="Genomic_DNA"/>
</dbReference>
<feature type="binding site" evidence="2">
    <location>
        <position position="97"/>
    </location>
    <ligand>
        <name>L-glutamate</name>
        <dbReference type="ChEBI" id="CHEBI:29985"/>
    </ligand>
</feature>
<dbReference type="Pfam" id="PF01019">
    <property type="entry name" value="G_glu_transpept"/>
    <property type="match status" value="1"/>
</dbReference>
<dbReference type="InterPro" id="IPR029055">
    <property type="entry name" value="Ntn_hydrolases_N"/>
</dbReference>
<evidence type="ECO:0000313" key="6">
    <source>
        <dbReference type="Proteomes" id="UP001313282"/>
    </source>
</evidence>
<dbReference type="GO" id="GO:0005886">
    <property type="term" value="C:plasma membrane"/>
    <property type="evidence" value="ECO:0007669"/>
    <property type="project" value="TreeGrafter"/>
</dbReference>
<dbReference type="Proteomes" id="UP001313282">
    <property type="component" value="Unassembled WGS sequence"/>
</dbReference>
<dbReference type="GO" id="GO:0036374">
    <property type="term" value="F:glutathione hydrolase activity"/>
    <property type="evidence" value="ECO:0007669"/>
    <property type="project" value="UniProtKB-UniRule"/>
</dbReference>
<name>A0AAN8NXP9_9PEZI</name>
<comment type="pathway">
    <text evidence="3">Sulfur metabolism; glutathione metabolism.</text>
</comment>
<feature type="signal peptide" evidence="4">
    <location>
        <begin position="1"/>
        <end position="17"/>
    </location>
</feature>
<protein>
    <recommendedName>
        <fullName evidence="3">Glutathione hydrolase</fullName>
        <ecNumber evidence="3">2.3.2.2</ecNumber>
        <ecNumber evidence="3">3.4.19.13</ecNumber>
    </recommendedName>
    <alternativeName>
        <fullName evidence="3">Gamma-glutamyltransferase</fullName>
    </alternativeName>
    <alternativeName>
        <fullName evidence="3">Gamma-glutamyltranspeptidase</fullName>
    </alternativeName>
</protein>
<feature type="binding site" evidence="2">
    <location>
        <begin position="401"/>
        <end position="403"/>
    </location>
    <ligand>
        <name>L-glutamate</name>
        <dbReference type="ChEBI" id="CHEBI:29985"/>
    </ligand>
</feature>
<dbReference type="GO" id="GO:0103068">
    <property type="term" value="F:leukotriene C4 gamma-glutamyl transferase activity"/>
    <property type="evidence" value="ECO:0007669"/>
    <property type="project" value="UniProtKB-EC"/>
</dbReference>
<evidence type="ECO:0000256" key="3">
    <source>
        <dbReference type="RuleBase" id="RU368068"/>
    </source>
</evidence>
<dbReference type="InterPro" id="IPR043137">
    <property type="entry name" value="GGT_ssub_C"/>
</dbReference>
<evidence type="ECO:0000256" key="4">
    <source>
        <dbReference type="SAM" id="SignalP"/>
    </source>
</evidence>
<dbReference type="Gene3D" id="1.10.246.130">
    <property type="match status" value="1"/>
</dbReference>
<proteinExistence type="predicted"/>
<dbReference type="EC" id="2.3.2.2" evidence="3"/>
<dbReference type="PANTHER" id="PTHR11686">
    <property type="entry name" value="GAMMA GLUTAMYL TRANSPEPTIDASE"/>
    <property type="match status" value="1"/>
</dbReference>
<sequence>MRSLPILLTVLATAVHSLPTIHNRQLQQDHNGAVASETDVCSKVGIDLMKKGGNAADAMVGTIICVGTVAMYHSGIGGGGFMLIRSPKGEYEFVDFREMAPAAAYEDMYVNNTDLSKFGGLASGIPGELRGLEYLHTKYGKLPWKDCILPSINLARDGFIVNEDLIRYIELVKSGSGPGVGGQPGGGFFLTDDPAWSIDFAPNGKLVALGETMTRKRFANTLEIIANEGADAFYRGPLANATIRAIQETGGIMTLDDLQAFKLAHRKPSHINYRGRGIWSTSAPSSGAVAQNVLKVLEGYENIGNPAKVNESTHLLVEAMRFGYAIRAELGDPDFVDGLDEYQENMISPELAEEIRSKICLTTTLPVEAYNPKGFESLDTPGTSQMSAADASGLAISLTTTVNLLFGSRVMVPETGVIMNNEMNDFSIPGSSNAFGFIPSPANFIRPFKRPLSSVSASIVETADGTLDFVIGAAGGSRIISSTIQNIINMVDHGYSVTKALAAPRLHDQLTPNTCLIERTFDNSTVAYLESLGHDITYLPLAESSAQGLRRLANGTFEAAGEPRQKNSGGFAY</sequence>
<feature type="binding site" evidence="2">
    <location>
        <begin position="453"/>
        <end position="454"/>
    </location>
    <ligand>
        <name>L-glutamate</name>
        <dbReference type="ChEBI" id="CHEBI:29985"/>
    </ligand>
</feature>
<evidence type="ECO:0000313" key="5">
    <source>
        <dbReference type="EMBL" id="KAK6348066.1"/>
    </source>
</evidence>
<organism evidence="5 6">
    <name type="scientific">Orbilia javanica</name>
    <dbReference type="NCBI Taxonomy" id="47235"/>
    <lineage>
        <taxon>Eukaryota</taxon>
        <taxon>Fungi</taxon>
        <taxon>Dikarya</taxon>
        <taxon>Ascomycota</taxon>
        <taxon>Pezizomycotina</taxon>
        <taxon>Orbiliomycetes</taxon>
        <taxon>Orbiliales</taxon>
        <taxon>Orbiliaceae</taxon>
        <taxon>Orbilia</taxon>
    </lineage>
</organism>
<evidence type="ECO:0000256" key="2">
    <source>
        <dbReference type="PIRSR" id="PIRSR600101-2"/>
    </source>
</evidence>
<comment type="catalytic activity">
    <reaction evidence="3">
        <text>an S-substituted glutathione + H2O = an S-substituted L-cysteinylglycine + L-glutamate</text>
        <dbReference type="Rhea" id="RHEA:59468"/>
        <dbReference type="ChEBI" id="CHEBI:15377"/>
        <dbReference type="ChEBI" id="CHEBI:29985"/>
        <dbReference type="ChEBI" id="CHEBI:90779"/>
        <dbReference type="ChEBI" id="CHEBI:143103"/>
        <dbReference type="EC" id="3.4.19.13"/>
    </reaction>
</comment>
<keyword evidence="6" id="KW-1185">Reference proteome</keyword>
<dbReference type="AlphaFoldDB" id="A0AAN8NXP9"/>
<dbReference type="Gene3D" id="3.60.20.40">
    <property type="match status" value="1"/>
</dbReference>
<comment type="caution">
    <text evidence="5">The sequence shown here is derived from an EMBL/GenBank/DDBJ whole genome shotgun (WGS) entry which is preliminary data.</text>
</comment>
<accession>A0AAN8NXP9</accession>
<dbReference type="EC" id="3.4.19.13" evidence="3"/>
<feature type="active site" description="Nucleophile" evidence="1">
    <location>
        <position position="383"/>
    </location>
</feature>
<comment type="function">
    <text evidence="3">Cleaves the gamma-glutamyl peptide bond of glutathione and glutathione conjugates.</text>
</comment>
<dbReference type="NCBIfam" id="TIGR00066">
    <property type="entry name" value="g_glut_trans"/>
    <property type="match status" value="1"/>
</dbReference>
<dbReference type="GO" id="GO:0006751">
    <property type="term" value="P:glutathione catabolic process"/>
    <property type="evidence" value="ECO:0007669"/>
    <property type="project" value="UniProtKB-UniRule"/>
</dbReference>
<keyword evidence="3" id="KW-0378">Hydrolase</keyword>
<keyword evidence="4" id="KW-0732">Signal</keyword>
<dbReference type="PANTHER" id="PTHR11686:SF62">
    <property type="entry name" value="GLUTATHIONE HYDROLASE"/>
    <property type="match status" value="1"/>
</dbReference>